<feature type="transmembrane region" description="Helical" evidence="14">
    <location>
        <begin position="475"/>
        <end position="500"/>
    </location>
</feature>
<dbReference type="Gene3D" id="3.40.50.2300">
    <property type="match status" value="2"/>
</dbReference>
<evidence type="ECO:0000256" key="13">
    <source>
        <dbReference type="ARBA" id="ARBA00023293"/>
    </source>
</evidence>
<dbReference type="PRINTS" id="PR00255">
    <property type="entry name" value="NATPEPTIDER"/>
</dbReference>
<dbReference type="InterPro" id="IPR001054">
    <property type="entry name" value="A/G_cyclase"/>
</dbReference>
<dbReference type="Pfam" id="PF01094">
    <property type="entry name" value="ANF_receptor"/>
    <property type="match status" value="1"/>
</dbReference>
<keyword evidence="13" id="KW-0141">cGMP biosynthesis</keyword>
<gene>
    <name evidence="17" type="ORF">DERF_001327</name>
</gene>
<dbReference type="PROSITE" id="PS50125">
    <property type="entry name" value="GUANYLATE_CYCLASE_2"/>
    <property type="match status" value="1"/>
</dbReference>
<comment type="subcellular location">
    <subcellularLocation>
        <location evidence="2">Cell membrane</location>
        <topology evidence="2">Single-pass type I membrane protein</topology>
    </subcellularLocation>
</comment>
<dbReference type="GO" id="GO:0004383">
    <property type="term" value="F:guanylate cyclase activity"/>
    <property type="evidence" value="ECO:0007669"/>
    <property type="project" value="UniProtKB-EC"/>
</dbReference>
<dbReference type="PROSITE" id="PS50011">
    <property type="entry name" value="PROTEIN_KINASE_DOM"/>
    <property type="match status" value="1"/>
</dbReference>
<name>A0A922L9I9_DERFA</name>
<dbReference type="InterPro" id="IPR001170">
    <property type="entry name" value="ANPR/GUC"/>
</dbReference>
<dbReference type="InterPro" id="IPR029787">
    <property type="entry name" value="Nucleotide_cyclase"/>
</dbReference>
<dbReference type="CDD" id="cd06352">
    <property type="entry name" value="PBP1_NPR_GC-like"/>
    <property type="match status" value="1"/>
</dbReference>
<evidence type="ECO:0000313" key="18">
    <source>
        <dbReference type="Proteomes" id="UP000790347"/>
    </source>
</evidence>
<dbReference type="InterPro" id="IPR028082">
    <property type="entry name" value="Peripla_BP_I"/>
</dbReference>
<sequence>MVISTKIVITTTTTTITQNDISTYNVLVLMVDKSRTNRFDLVHIGPAIDIAMKKCQSKYKIYLNLTKEIYPNQCNETAALGKAYDVISNNKIIALIGPACSDDVQVVGRLAAHLGIPILTGLGDVINDDRSAYSTLIRTSYDLRDKARAILAFMAHHNWYHFGLIYRYQDIYYSTLAEELFSLLQRNRSEYKNFVCTCKESYNRDHNKTIITNLRLVMERMRSCARIIVIIGGEKEVRNMMLIAYSMNMTNGDYAFIYTELIEKEAIGNTSWAGGNESKEIKEKLKFAYQSLLILSLNQPPGEHYKSFSDQVKYLALKEYNFEYNEQMVNYFTASFHDSVILLCKSLRENQPYSINQKSSTIVDLRKKILKSMKNVTFSGISGNVTIDLEGDRIADYALLDQTDPETGLFEVKFKQKKYEQSFSQTSFLFLKRLRLRYYGATQTYESIKKIHWPNGKVPKDFPKCGFDGAICKRITFLGITIVTIVTVLFILILLVVFILRKIKYKFALANMSWKIRWDEIEQINLERSNYDFDHEDIESDSIKTAMDSVVTGIYKGNQVVIKKLRTTKFDLSKEILIEVKIMREISHDNLTRFFGICTENCLAIVTEYCSKGSLRGLLANSSLNLDWIFRCSIINDIISGMTHLHNSEHIYHGRLHSNNCLIDSRFCVKISDFGLRKLKNDAGLIYSCQSVDNLTESMPNIHLKLSRKCQLNCLKEERNENLLYYAPEFFIPCKCKKNHFDAYCLQTNSGSQKGDLYSFGIILQEIILRQEPFYPHHKRMHLSEIIKRSKFENLRPIVPVDACVPELYSLMVNCWSTNPDDRPDFHMIKSEMKNLMKTLSINNNVSINSTLTENLLIRMEQYATDLEMIVRQRTNQLAEEKKKTEELLYQILPKPVADQLKRGKMFEPNFFDSVTLFFSDIVGFTHLSSNSTPMQVVDFLNDLYTFFDSIISDYDVYKVETIGDSYMVVSGLPEKNGIEHARQICRMALKILEMMPSFVIKHRPEEKLKLRIGINTGPCCAGCVGNIRPRFCLFGDAVNTASRMESNGEPLKIHVSSSTKSVLELFGTFILEPRGEIFIKGKGKMLTYWLLGEK</sequence>
<evidence type="ECO:0000256" key="9">
    <source>
        <dbReference type="ARBA" id="ARBA00023136"/>
    </source>
</evidence>
<evidence type="ECO:0000313" key="17">
    <source>
        <dbReference type="EMBL" id="KAH9527303.1"/>
    </source>
</evidence>
<evidence type="ECO:0000256" key="7">
    <source>
        <dbReference type="ARBA" id="ARBA00022989"/>
    </source>
</evidence>
<keyword evidence="18" id="KW-1185">Reference proteome</keyword>
<evidence type="ECO:0000256" key="8">
    <source>
        <dbReference type="ARBA" id="ARBA00023134"/>
    </source>
</evidence>
<dbReference type="InterPro" id="IPR001828">
    <property type="entry name" value="ANF_lig-bd_rcpt"/>
</dbReference>
<keyword evidence="9 14" id="KW-0472">Membrane</keyword>
<evidence type="ECO:0000256" key="1">
    <source>
        <dbReference type="ARBA" id="ARBA00001436"/>
    </source>
</evidence>
<dbReference type="InterPro" id="IPR000719">
    <property type="entry name" value="Prot_kinase_dom"/>
</dbReference>
<dbReference type="AlphaFoldDB" id="A0A922L9I9"/>
<dbReference type="EMBL" id="ASGP02000001">
    <property type="protein sequence ID" value="KAH9527303.1"/>
    <property type="molecule type" value="Genomic_DNA"/>
</dbReference>
<keyword evidence="10" id="KW-0675">Receptor</keyword>
<reference evidence="17" key="1">
    <citation type="submission" date="2013-05" db="EMBL/GenBank/DDBJ databases">
        <authorList>
            <person name="Yim A.K.Y."/>
            <person name="Chan T.F."/>
            <person name="Ji K.M."/>
            <person name="Liu X.Y."/>
            <person name="Zhou J.W."/>
            <person name="Li R.Q."/>
            <person name="Yang K.Y."/>
            <person name="Li J."/>
            <person name="Li M."/>
            <person name="Law P.T.W."/>
            <person name="Wu Y.L."/>
            <person name="Cai Z.L."/>
            <person name="Qin H."/>
            <person name="Bao Y."/>
            <person name="Leung R.K.K."/>
            <person name="Ng P.K.S."/>
            <person name="Zou J."/>
            <person name="Zhong X.J."/>
            <person name="Ran P.X."/>
            <person name="Zhong N.S."/>
            <person name="Liu Z.G."/>
            <person name="Tsui S.K.W."/>
        </authorList>
    </citation>
    <scope>NUCLEOTIDE SEQUENCE</scope>
    <source>
        <strain evidence="17">Derf</strain>
        <tissue evidence="17">Whole organism</tissue>
    </source>
</reference>
<dbReference type="Proteomes" id="UP000790347">
    <property type="component" value="Unassembled WGS sequence"/>
</dbReference>
<dbReference type="SUPFAM" id="SSF53822">
    <property type="entry name" value="Periplasmic binding protein-like I"/>
    <property type="match status" value="1"/>
</dbReference>
<keyword evidence="12" id="KW-0456">Lyase</keyword>
<dbReference type="Pfam" id="PF07701">
    <property type="entry name" value="HNOBA"/>
    <property type="match status" value="1"/>
</dbReference>
<evidence type="ECO:0000256" key="12">
    <source>
        <dbReference type="ARBA" id="ARBA00023239"/>
    </source>
</evidence>
<dbReference type="InterPro" id="IPR001245">
    <property type="entry name" value="Ser-Thr/Tyr_kinase_cat_dom"/>
</dbReference>
<keyword evidence="5" id="KW-0732">Signal</keyword>
<evidence type="ECO:0000256" key="4">
    <source>
        <dbReference type="ARBA" id="ARBA00022692"/>
    </source>
</evidence>
<evidence type="ECO:0000256" key="11">
    <source>
        <dbReference type="ARBA" id="ARBA00023180"/>
    </source>
</evidence>
<evidence type="ECO:0000256" key="10">
    <source>
        <dbReference type="ARBA" id="ARBA00023170"/>
    </source>
</evidence>
<dbReference type="GO" id="GO:0007168">
    <property type="term" value="P:receptor guanylyl cyclase signaling pathway"/>
    <property type="evidence" value="ECO:0007669"/>
    <property type="project" value="TreeGrafter"/>
</dbReference>
<keyword evidence="4 14" id="KW-0812">Transmembrane</keyword>
<dbReference type="Pfam" id="PF00211">
    <property type="entry name" value="Guanylate_cyc"/>
    <property type="match status" value="1"/>
</dbReference>
<evidence type="ECO:0000256" key="2">
    <source>
        <dbReference type="ARBA" id="ARBA00004251"/>
    </source>
</evidence>
<comment type="catalytic activity">
    <reaction evidence="1">
        <text>GTP = 3',5'-cyclic GMP + diphosphate</text>
        <dbReference type="Rhea" id="RHEA:13665"/>
        <dbReference type="ChEBI" id="CHEBI:33019"/>
        <dbReference type="ChEBI" id="CHEBI:37565"/>
        <dbReference type="ChEBI" id="CHEBI:57746"/>
        <dbReference type="EC" id="4.6.1.2"/>
    </reaction>
</comment>
<dbReference type="Gene3D" id="1.10.510.10">
    <property type="entry name" value="Transferase(Phosphotransferase) domain 1"/>
    <property type="match status" value="1"/>
</dbReference>
<dbReference type="Gene3D" id="6.10.250.780">
    <property type="match status" value="1"/>
</dbReference>
<protein>
    <recommendedName>
        <fullName evidence="3">guanylate cyclase</fullName>
        <ecNumber evidence="3">4.6.1.2</ecNumber>
    </recommendedName>
</protein>
<dbReference type="GO" id="GO:0001653">
    <property type="term" value="F:peptide receptor activity"/>
    <property type="evidence" value="ECO:0007669"/>
    <property type="project" value="TreeGrafter"/>
</dbReference>
<dbReference type="SUPFAM" id="SSF55073">
    <property type="entry name" value="Nucleotide cyclase"/>
    <property type="match status" value="1"/>
</dbReference>
<dbReference type="GO" id="GO:0004672">
    <property type="term" value="F:protein kinase activity"/>
    <property type="evidence" value="ECO:0007669"/>
    <property type="project" value="InterPro"/>
</dbReference>
<dbReference type="CDD" id="cd07302">
    <property type="entry name" value="CHD"/>
    <property type="match status" value="1"/>
</dbReference>
<feature type="domain" description="Guanylate cyclase" evidence="16">
    <location>
        <begin position="916"/>
        <end position="1046"/>
    </location>
</feature>
<dbReference type="FunFam" id="3.30.70.1230:FF:000004">
    <property type="entry name" value="Guanylate cyclase"/>
    <property type="match status" value="1"/>
</dbReference>
<dbReference type="InterPro" id="IPR011009">
    <property type="entry name" value="Kinase-like_dom_sf"/>
</dbReference>
<feature type="domain" description="Protein kinase" evidence="15">
    <location>
        <begin position="518"/>
        <end position="836"/>
    </location>
</feature>
<keyword evidence="7 14" id="KW-1133">Transmembrane helix</keyword>
<dbReference type="SMART" id="SM00044">
    <property type="entry name" value="CYCc"/>
    <property type="match status" value="1"/>
</dbReference>
<dbReference type="Pfam" id="PF07714">
    <property type="entry name" value="PK_Tyr_Ser-Thr"/>
    <property type="match status" value="2"/>
</dbReference>
<dbReference type="Gene3D" id="3.30.70.1230">
    <property type="entry name" value="Nucleotide cyclase"/>
    <property type="match status" value="1"/>
</dbReference>
<organism evidence="17 18">
    <name type="scientific">Dermatophagoides farinae</name>
    <name type="common">American house dust mite</name>
    <dbReference type="NCBI Taxonomy" id="6954"/>
    <lineage>
        <taxon>Eukaryota</taxon>
        <taxon>Metazoa</taxon>
        <taxon>Ecdysozoa</taxon>
        <taxon>Arthropoda</taxon>
        <taxon>Chelicerata</taxon>
        <taxon>Arachnida</taxon>
        <taxon>Acari</taxon>
        <taxon>Acariformes</taxon>
        <taxon>Sarcoptiformes</taxon>
        <taxon>Astigmata</taxon>
        <taxon>Psoroptidia</taxon>
        <taxon>Analgoidea</taxon>
        <taxon>Pyroglyphidae</taxon>
        <taxon>Dermatophagoidinae</taxon>
        <taxon>Dermatophagoides</taxon>
    </lineage>
</organism>
<evidence type="ECO:0000256" key="5">
    <source>
        <dbReference type="ARBA" id="ARBA00022729"/>
    </source>
</evidence>
<dbReference type="InterPro" id="IPR011645">
    <property type="entry name" value="HNOB_dom_associated"/>
</dbReference>
<reference evidence="17" key="2">
    <citation type="journal article" date="2022" name="Res Sq">
        <title>Comparative Genomics Reveals Insights into the Divergent Evolution of Astigmatic Mites and Household Pest Adaptations.</title>
        <authorList>
            <person name="Xiong Q."/>
            <person name="Wan A.T.-Y."/>
            <person name="Liu X.-Y."/>
            <person name="Fung C.S.-H."/>
            <person name="Xiao X."/>
            <person name="Malainual N."/>
            <person name="Hou J."/>
            <person name="Wang L."/>
            <person name="Wang M."/>
            <person name="Yang K."/>
            <person name="Cui Y."/>
            <person name="Leung E."/>
            <person name="Nong W."/>
            <person name="Shin S.-K."/>
            <person name="Au S."/>
            <person name="Jeong K.Y."/>
            <person name="Chew F.T."/>
            <person name="Hui J."/>
            <person name="Leung T.F."/>
            <person name="Tungtrongchitr A."/>
            <person name="Zhong N."/>
            <person name="Liu Z."/>
            <person name="Tsui S."/>
        </authorList>
    </citation>
    <scope>NUCLEOTIDE SEQUENCE</scope>
    <source>
        <strain evidence="17">Derf</strain>
        <tissue evidence="17">Whole organism</tissue>
    </source>
</reference>
<evidence type="ECO:0000259" key="16">
    <source>
        <dbReference type="PROSITE" id="PS50125"/>
    </source>
</evidence>
<dbReference type="PANTHER" id="PTHR11920:SF300">
    <property type="entry name" value="ATRIAL NATRIURETIC PEPTIDE RECEPTOR 1"/>
    <property type="match status" value="1"/>
</dbReference>
<evidence type="ECO:0000256" key="6">
    <source>
        <dbReference type="ARBA" id="ARBA00022741"/>
    </source>
</evidence>
<dbReference type="EC" id="4.6.1.2" evidence="3"/>
<comment type="caution">
    <text evidence="17">The sequence shown here is derived from an EMBL/GenBank/DDBJ whole genome shotgun (WGS) entry which is preliminary data.</text>
</comment>
<dbReference type="GO" id="GO:0035556">
    <property type="term" value="P:intracellular signal transduction"/>
    <property type="evidence" value="ECO:0007669"/>
    <property type="project" value="InterPro"/>
</dbReference>
<dbReference type="PANTHER" id="PTHR11920">
    <property type="entry name" value="GUANYLYL CYCLASE"/>
    <property type="match status" value="1"/>
</dbReference>
<dbReference type="GO" id="GO:0005525">
    <property type="term" value="F:GTP binding"/>
    <property type="evidence" value="ECO:0007669"/>
    <property type="project" value="UniProtKB-KW"/>
</dbReference>
<keyword evidence="6" id="KW-0547">Nucleotide-binding</keyword>
<dbReference type="GO" id="GO:0004016">
    <property type="term" value="F:adenylate cyclase activity"/>
    <property type="evidence" value="ECO:0007669"/>
    <property type="project" value="TreeGrafter"/>
</dbReference>
<keyword evidence="8" id="KW-0342">GTP-binding</keyword>
<evidence type="ECO:0000256" key="14">
    <source>
        <dbReference type="SAM" id="Phobius"/>
    </source>
</evidence>
<keyword evidence="11" id="KW-0325">Glycoprotein</keyword>
<dbReference type="GO" id="GO:0005886">
    <property type="term" value="C:plasma membrane"/>
    <property type="evidence" value="ECO:0007669"/>
    <property type="project" value="UniProtKB-SubCell"/>
</dbReference>
<dbReference type="GO" id="GO:0005524">
    <property type="term" value="F:ATP binding"/>
    <property type="evidence" value="ECO:0007669"/>
    <property type="project" value="InterPro"/>
</dbReference>
<evidence type="ECO:0000259" key="15">
    <source>
        <dbReference type="PROSITE" id="PS50011"/>
    </source>
</evidence>
<evidence type="ECO:0000256" key="3">
    <source>
        <dbReference type="ARBA" id="ARBA00012202"/>
    </source>
</evidence>
<dbReference type="SUPFAM" id="SSF56112">
    <property type="entry name" value="Protein kinase-like (PK-like)"/>
    <property type="match status" value="1"/>
</dbReference>
<proteinExistence type="predicted"/>
<dbReference type="InterPro" id="IPR050401">
    <property type="entry name" value="Cyclic_nucleotide_synthase"/>
</dbReference>
<accession>A0A922L9I9</accession>